<reference evidence="7" key="1">
    <citation type="submission" date="2023-10" db="EMBL/GenBank/DDBJ databases">
        <authorList>
            <person name="Hackl T."/>
        </authorList>
    </citation>
    <scope>NUCLEOTIDE SEQUENCE</scope>
</reference>
<sequence length="338" mass="37827">MDLQELASSLLGSSFVYVLAGLVAIFVFFGDIAGIGNRYRKLPGASVIGARWSFEPAWINRYRLTLSGWAVAQRGWEAVTPPLTSLVSIVDAHDHPQTPSGFFTVIRPESNVTVIPRRYVDELSNIPYHRLAASEAIVNDMMRQYTRSDILLGGHLGHHAVKNKLSHQLSHLVDVIEEELLNAASDDPLEVTVKAISETTIIMRSLPRYTHPLICAVLPSRRRLLKCMEGLHGFLEPLIAERQQQESAQKSAYERPNDVIQWTIDLANEEESAPSSLADSFIKEISRHYPPSALAFRRITKETIVLSDSRASRPRSVKVLELQFLDPEATVMPRKSAK</sequence>
<dbReference type="GO" id="GO:0016705">
    <property type="term" value="F:oxidoreductase activity, acting on paired donors, with incorporation or reduction of molecular oxygen"/>
    <property type="evidence" value="ECO:0007669"/>
    <property type="project" value="InterPro"/>
</dbReference>
<feature type="transmembrane region" description="Helical" evidence="6">
    <location>
        <begin position="15"/>
        <end position="36"/>
    </location>
</feature>
<evidence type="ECO:0000256" key="4">
    <source>
        <dbReference type="ARBA" id="ARBA00023002"/>
    </source>
</evidence>
<keyword evidence="6" id="KW-1133">Transmembrane helix</keyword>
<keyword evidence="6" id="KW-0812">Transmembrane</keyword>
<comment type="caution">
    <text evidence="7">The sequence shown here is derived from an EMBL/GenBank/DDBJ whole genome shotgun (WGS) entry which is preliminary data.</text>
</comment>
<dbReference type="SUPFAM" id="SSF48264">
    <property type="entry name" value="Cytochrome P450"/>
    <property type="match status" value="1"/>
</dbReference>
<organism evidence="7 8">
    <name type="scientific">Anthostomella pinea</name>
    <dbReference type="NCBI Taxonomy" id="933095"/>
    <lineage>
        <taxon>Eukaryota</taxon>
        <taxon>Fungi</taxon>
        <taxon>Dikarya</taxon>
        <taxon>Ascomycota</taxon>
        <taxon>Pezizomycotina</taxon>
        <taxon>Sordariomycetes</taxon>
        <taxon>Xylariomycetidae</taxon>
        <taxon>Xylariales</taxon>
        <taxon>Xylariaceae</taxon>
        <taxon>Anthostomella</taxon>
    </lineage>
</organism>
<dbReference type="InterPro" id="IPR036396">
    <property type="entry name" value="Cyt_P450_sf"/>
</dbReference>
<evidence type="ECO:0000256" key="2">
    <source>
        <dbReference type="ARBA" id="ARBA00010617"/>
    </source>
</evidence>
<comment type="cofactor">
    <cofactor evidence="1">
        <name>heme</name>
        <dbReference type="ChEBI" id="CHEBI:30413"/>
    </cofactor>
</comment>
<name>A0AAI8VCS6_9PEZI</name>
<dbReference type="GO" id="GO:0005506">
    <property type="term" value="F:iron ion binding"/>
    <property type="evidence" value="ECO:0007669"/>
    <property type="project" value="InterPro"/>
</dbReference>
<dbReference type="GO" id="GO:0020037">
    <property type="term" value="F:heme binding"/>
    <property type="evidence" value="ECO:0007669"/>
    <property type="project" value="InterPro"/>
</dbReference>
<protein>
    <submittedName>
        <fullName evidence="7">Uu.00g100090.m01.CDS01</fullName>
    </submittedName>
</protein>
<evidence type="ECO:0000313" key="8">
    <source>
        <dbReference type="Proteomes" id="UP001295740"/>
    </source>
</evidence>
<gene>
    <name evidence="7" type="ORF">KHLLAP_LOCUS3083</name>
</gene>
<accession>A0AAI8VCS6</accession>
<dbReference type="Proteomes" id="UP001295740">
    <property type="component" value="Unassembled WGS sequence"/>
</dbReference>
<comment type="similarity">
    <text evidence="2">Belongs to the cytochrome P450 family.</text>
</comment>
<dbReference type="GO" id="GO:0004497">
    <property type="term" value="F:monooxygenase activity"/>
    <property type="evidence" value="ECO:0007669"/>
    <property type="project" value="InterPro"/>
</dbReference>
<keyword evidence="3" id="KW-0479">Metal-binding</keyword>
<keyword evidence="6" id="KW-0472">Membrane</keyword>
<evidence type="ECO:0000256" key="3">
    <source>
        <dbReference type="ARBA" id="ARBA00022723"/>
    </source>
</evidence>
<dbReference type="PANTHER" id="PTHR46206">
    <property type="entry name" value="CYTOCHROME P450"/>
    <property type="match status" value="1"/>
</dbReference>
<dbReference type="EMBL" id="CAUWAG010000004">
    <property type="protein sequence ID" value="CAJ2502615.1"/>
    <property type="molecule type" value="Genomic_DNA"/>
</dbReference>
<keyword evidence="5" id="KW-0408">Iron</keyword>
<evidence type="ECO:0000256" key="6">
    <source>
        <dbReference type="SAM" id="Phobius"/>
    </source>
</evidence>
<evidence type="ECO:0000313" key="7">
    <source>
        <dbReference type="EMBL" id="CAJ2502615.1"/>
    </source>
</evidence>
<keyword evidence="8" id="KW-1185">Reference proteome</keyword>
<evidence type="ECO:0000256" key="5">
    <source>
        <dbReference type="ARBA" id="ARBA00023004"/>
    </source>
</evidence>
<keyword evidence="4" id="KW-0560">Oxidoreductase</keyword>
<proteinExistence type="inferred from homology"/>
<dbReference type="AlphaFoldDB" id="A0AAI8VCS6"/>
<evidence type="ECO:0000256" key="1">
    <source>
        <dbReference type="ARBA" id="ARBA00001971"/>
    </source>
</evidence>